<evidence type="ECO:0000256" key="6">
    <source>
        <dbReference type="SAM" id="Phobius"/>
    </source>
</evidence>
<feature type="transmembrane region" description="Helical" evidence="6">
    <location>
        <begin position="114"/>
        <end position="132"/>
    </location>
</feature>
<comment type="subcellular location">
    <subcellularLocation>
        <location evidence="1">Membrane</location>
        <topology evidence="1">Multi-pass membrane protein</topology>
    </subcellularLocation>
</comment>
<proteinExistence type="predicted"/>
<feature type="transmembrane region" description="Helical" evidence="6">
    <location>
        <begin position="402"/>
        <end position="426"/>
    </location>
</feature>
<feature type="compositionally biased region" description="Polar residues" evidence="5">
    <location>
        <begin position="1"/>
        <end position="14"/>
    </location>
</feature>
<dbReference type="EMBL" id="JBFCZG010000002">
    <property type="protein sequence ID" value="KAL3426467.1"/>
    <property type="molecule type" value="Genomic_DNA"/>
</dbReference>
<dbReference type="PANTHER" id="PTHR23501:SF59">
    <property type="entry name" value="MAJOR FACILITATOR SUPERFAMILY (MFS) PROFILE DOMAIN-CONTAINING PROTEIN-RELATED"/>
    <property type="match status" value="1"/>
</dbReference>
<keyword evidence="9" id="KW-1185">Reference proteome</keyword>
<sequence length="565" mass="61349">MEPVLSEQSAVAQESDQHNSGEKVGVKGESENGQQNDISEFRPDARFYLAFSSLTVLAMMVSLDGTSVSVALPIITQDLNGSAIEAFWTGTSFLLSAATFQLPIAALSGVYGRMPLLSFCIVSFLVGIIVSARGQDFTAMLVGRTIQGIGGGGIILMNDLLITDLVPLRQRGKYFGIIAGIWALGSNSGPVLGGVLAFKSDWRWIFQINIPFAVISLIMVPLFVRLRVLPGSLKEKFQRIDILGNTLFIAATSSFLIPLTWGGVQYSWTSWRTLVPLILGVAGFAGFAIFEKKVPKFPIIRLDLVFGNYNMAFSLFAALINALLVYGSLYFLPLYYEGVQGYNPVISGVAMFPATLTVAPFAIISGIIIEKAGDFRIITIFGWVTTTLGMGVVILLDIDTTIIQWVFLSFCSGVGLGILYTSLAFVNQSAAGEESMTFAVGMFIFARSLGQCIGVAICGVIFQNQMFRNLRSYPELAGRARDLSKDASSLVLQIFQMDDGVEKQNLIKAYADSLKVVWAVLCALSGLALVGSLFVKKVDLNRELASEQMLRPAKEKEANTLDLEH</sequence>
<evidence type="ECO:0000256" key="2">
    <source>
        <dbReference type="ARBA" id="ARBA00022692"/>
    </source>
</evidence>
<dbReference type="InterPro" id="IPR036259">
    <property type="entry name" value="MFS_trans_sf"/>
</dbReference>
<protein>
    <submittedName>
        <fullName evidence="8">MFS multidrug transporter</fullName>
    </submittedName>
</protein>
<dbReference type="Proteomes" id="UP001629113">
    <property type="component" value="Unassembled WGS sequence"/>
</dbReference>
<keyword evidence="3 6" id="KW-1133">Transmembrane helix</keyword>
<accession>A0ABR4PSY6</accession>
<organism evidence="8 9">
    <name type="scientific">Phlyctema vagabunda</name>
    <dbReference type="NCBI Taxonomy" id="108571"/>
    <lineage>
        <taxon>Eukaryota</taxon>
        <taxon>Fungi</taxon>
        <taxon>Dikarya</taxon>
        <taxon>Ascomycota</taxon>
        <taxon>Pezizomycotina</taxon>
        <taxon>Leotiomycetes</taxon>
        <taxon>Helotiales</taxon>
        <taxon>Dermateaceae</taxon>
        <taxon>Phlyctema</taxon>
    </lineage>
</organism>
<comment type="caution">
    <text evidence="8">The sequence shown here is derived from an EMBL/GenBank/DDBJ whole genome shotgun (WGS) entry which is preliminary data.</text>
</comment>
<keyword evidence="4 6" id="KW-0472">Membrane</keyword>
<dbReference type="Gene3D" id="1.20.1720.10">
    <property type="entry name" value="Multidrug resistance protein D"/>
    <property type="match status" value="1"/>
</dbReference>
<evidence type="ECO:0000313" key="8">
    <source>
        <dbReference type="EMBL" id="KAL3426467.1"/>
    </source>
</evidence>
<reference evidence="8 9" key="1">
    <citation type="submission" date="2024-06" db="EMBL/GenBank/DDBJ databases">
        <title>Complete genome of Phlyctema vagabunda strain 19-DSS-EL-015.</title>
        <authorList>
            <person name="Fiorenzani C."/>
        </authorList>
    </citation>
    <scope>NUCLEOTIDE SEQUENCE [LARGE SCALE GENOMIC DNA]</scope>
    <source>
        <strain evidence="8 9">19-DSS-EL-015</strain>
    </source>
</reference>
<feature type="domain" description="Major facilitator superfamily (MFS) profile" evidence="7">
    <location>
        <begin position="50"/>
        <end position="543"/>
    </location>
</feature>
<feature type="transmembrane region" description="Helical" evidence="6">
    <location>
        <begin position="345"/>
        <end position="368"/>
    </location>
</feature>
<gene>
    <name evidence="8" type="ORF">PVAG01_03258</name>
</gene>
<dbReference type="InterPro" id="IPR020846">
    <property type="entry name" value="MFS_dom"/>
</dbReference>
<dbReference type="InterPro" id="IPR011701">
    <property type="entry name" value="MFS"/>
</dbReference>
<dbReference type="PROSITE" id="PS50850">
    <property type="entry name" value="MFS"/>
    <property type="match status" value="1"/>
</dbReference>
<dbReference type="SUPFAM" id="SSF103473">
    <property type="entry name" value="MFS general substrate transporter"/>
    <property type="match status" value="1"/>
</dbReference>
<feature type="transmembrane region" description="Helical" evidence="6">
    <location>
        <begin position="144"/>
        <end position="162"/>
    </location>
</feature>
<keyword evidence="2 6" id="KW-0812">Transmembrane</keyword>
<evidence type="ECO:0000256" key="4">
    <source>
        <dbReference type="ARBA" id="ARBA00023136"/>
    </source>
</evidence>
<evidence type="ECO:0000256" key="5">
    <source>
        <dbReference type="SAM" id="MobiDB-lite"/>
    </source>
</evidence>
<dbReference type="PRINTS" id="PR01036">
    <property type="entry name" value="TCRTETB"/>
</dbReference>
<feature type="transmembrane region" description="Helical" evidence="6">
    <location>
        <begin position="204"/>
        <end position="224"/>
    </location>
</feature>
<feature type="transmembrane region" description="Helical" evidence="6">
    <location>
        <begin position="245"/>
        <end position="264"/>
    </location>
</feature>
<evidence type="ECO:0000259" key="7">
    <source>
        <dbReference type="PROSITE" id="PS50850"/>
    </source>
</evidence>
<feature type="transmembrane region" description="Helical" evidence="6">
    <location>
        <begin position="516"/>
        <end position="535"/>
    </location>
</feature>
<name>A0ABR4PSY6_9HELO</name>
<feature type="transmembrane region" description="Helical" evidence="6">
    <location>
        <begin position="174"/>
        <end position="198"/>
    </location>
</feature>
<feature type="transmembrane region" description="Helical" evidence="6">
    <location>
        <begin position="47"/>
        <end position="75"/>
    </location>
</feature>
<feature type="transmembrane region" description="Helical" evidence="6">
    <location>
        <begin position="311"/>
        <end position="333"/>
    </location>
</feature>
<dbReference type="Pfam" id="PF07690">
    <property type="entry name" value="MFS_1"/>
    <property type="match status" value="1"/>
</dbReference>
<feature type="transmembrane region" description="Helical" evidence="6">
    <location>
        <begin position="270"/>
        <end position="290"/>
    </location>
</feature>
<feature type="transmembrane region" description="Helical" evidence="6">
    <location>
        <begin position="87"/>
        <end position="107"/>
    </location>
</feature>
<dbReference type="Gene3D" id="1.20.1250.20">
    <property type="entry name" value="MFS general substrate transporter like domains"/>
    <property type="match status" value="1"/>
</dbReference>
<evidence type="ECO:0000256" key="3">
    <source>
        <dbReference type="ARBA" id="ARBA00022989"/>
    </source>
</evidence>
<evidence type="ECO:0000256" key="1">
    <source>
        <dbReference type="ARBA" id="ARBA00004141"/>
    </source>
</evidence>
<feature type="compositionally biased region" description="Basic and acidic residues" evidence="5">
    <location>
        <begin position="15"/>
        <end position="30"/>
    </location>
</feature>
<feature type="region of interest" description="Disordered" evidence="5">
    <location>
        <begin position="1"/>
        <end position="37"/>
    </location>
</feature>
<dbReference type="PANTHER" id="PTHR23501">
    <property type="entry name" value="MAJOR FACILITATOR SUPERFAMILY"/>
    <property type="match status" value="1"/>
</dbReference>
<feature type="transmembrane region" description="Helical" evidence="6">
    <location>
        <begin position="375"/>
        <end position="396"/>
    </location>
</feature>
<feature type="transmembrane region" description="Helical" evidence="6">
    <location>
        <begin position="438"/>
        <end position="462"/>
    </location>
</feature>
<evidence type="ECO:0000313" key="9">
    <source>
        <dbReference type="Proteomes" id="UP001629113"/>
    </source>
</evidence>